<dbReference type="InterPro" id="IPR026950">
    <property type="entry name" value="Caps_assemb_Wzi"/>
</dbReference>
<evidence type="ECO:0008006" key="3">
    <source>
        <dbReference type="Google" id="ProtNLM"/>
    </source>
</evidence>
<dbReference type="Pfam" id="PF14052">
    <property type="entry name" value="Caps_assemb_Wzi"/>
    <property type="match status" value="1"/>
</dbReference>
<keyword evidence="2" id="KW-1185">Reference proteome</keyword>
<dbReference type="Gene3D" id="2.40.160.130">
    <property type="entry name" value="Capsule assembly protein Wzi"/>
    <property type="match status" value="1"/>
</dbReference>
<dbReference type="InterPro" id="IPR038636">
    <property type="entry name" value="Wzi_sf"/>
</dbReference>
<organism evidence="1 2">
    <name type="scientific">Dyadobacter sandarakinus</name>
    <dbReference type="NCBI Taxonomy" id="2747268"/>
    <lineage>
        <taxon>Bacteria</taxon>
        <taxon>Pseudomonadati</taxon>
        <taxon>Bacteroidota</taxon>
        <taxon>Cytophagia</taxon>
        <taxon>Cytophagales</taxon>
        <taxon>Spirosomataceae</taxon>
        <taxon>Dyadobacter</taxon>
    </lineage>
</organism>
<evidence type="ECO:0000313" key="1">
    <source>
        <dbReference type="EMBL" id="QRR04306.1"/>
    </source>
</evidence>
<name>A0ABX7IDS5_9BACT</name>
<protein>
    <recommendedName>
        <fullName evidence="3">Capsule assembly protein Wzi</fullName>
    </recommendedName>
</protein>
<proteinExistence type="predicted"/>
<gene>
    <name evidence="1" type="ORF">HWI92_21965</name>
</gene>
<dbReference type="EMBL" id="CP056775">
    <property type="protein sequence ID" value="QRR04306.1"/>
    <property type="molecule type" value="Genomic_DNA"/>
</dbReference>
<evidence type="ECO:0000313" key="2">
    <source>
        <dbReference type="Proteomes" id="UP000612680"/>
    </source>
</evidence>
<reference evidence="1 2" key="1">
    <citation type="submission" date="2020-06" db="EMBL/GenBank/DDBJ databases">
        <title>Dyadobacter sandarakinus sp. nov., isolated from the soil of the Arctic Yellow River Station.</title>
        <authorList>
            <person name="Zhang Y."/>
            <person name="Peng F."/>
        </authorList>
    </citation>
    <scope>NUCLEOTIDE SEQUENCE [LARGE SCALE GENOMIC DNA]</scope>
    <source>
        <strain evidence="1 2">Q3-56</strain>
    </source>
</reference>
<accession>A0ABX7IDS5</accession>
<sequence>MGSTGSRTPFWMQANQFGTVPRDGSAGTMRAGLEAYQSLSPRNTWRAGIGVEAVANFSQNTKVLLPQIHGTLRFKNWELFVGRKKQALGLADSTIGSGSYPWSGNALPIPKIQLGTTRFVAVPFTNGWISFNAFYSDGLFEKGRPVTSKLKFHQKALYARIGKVDSRVKLYGGFNHQVQWGGRSPYLTGQSGDMPHGFKNYIAAVFGTIGGKGDDITYFDSTSRIGNHLGSLDLAMEIETYSTSIFLYRQFIYEDGSLFYFTTVADGLSGVRIRRKNSYGAGFEVTEGVVEVLYTKNQGGNVFVLTEGKLRGRDDYFNNQQVLDGWSYYDRTIGSPFIPPTSQTKWKWPNFANNFTSNNRVFMLHAGLKGTLLRRINWYTKLSYTSNAGTYAEPFHGTPTQFSGILGLQTRINALGGMTLKGAYAADFGELYPNMQGFTLGIRKDFPF</sequence>
<dbReference type="Proteomes" id="UP000612680">
    <property type="component" value="Chromosome"/>
</dbReference>